<dbReference type="Proteomes" id="UP000199134">
    <property type="component" value="Unassembled WGS sequence"/>
</dbReference>
<dbReference type="Gene3D" id="3.80.10.10">
    <property type="entry name" value="Ribonuclease Inhibitor"/>
    <property type="match status" value="7"/>
</dbReference>
<dbReference type="InterPro" id="IPR032675">
    <property type="entry name" value="LRR_dom_sf"/>
</dbReference>
<reference evidence="2" key="1">
    <citation type="submission" date="2016-10" db="EMBL/GenBank/DDBJ databases">
        <authorList>
            <person name="de Groot N.N."/>
        </authorList>
    </citation>
    <scope>NUCLEOTIDE SEQUENCE [LARGE SCALE GENOMIC DNA]</scope>
    <source>
        <strain evidence="2">BP1-145</strain>
    </source>
</reference>
<dbReference type="PANTHER" id="PTHR45661:SF3">
    <property type="entry name" value="IG-LIKE DOMAIN-CONTAINING PROTEIN"/>
    <property type="match status" value="1"/>
</dbReference>
<protein>
    <submittedName>
        <fullName evidence="1">Leucine rich repeat-containing protein</fullName>
    </submittedName>
</protein>
<sequence>MERRLHYLAILFFFALPISMMAEQKNHVKVNLTEAGSLQDVLMDTDYDRIDSLTISGKFSGVDLAYLKKGSGRLASLEFIDLTNIEIVECDEPYYSWTDIDSSIGGYGNPPVHFYYLSNTEYTTSEQTGALASQQTKFYHHTPNLEFGFCGTKDSWGSINGNFTLKEVRMPKVSKQVGEYMCTNCQVLERVVLPEGCNQVGNRAFWRCEKLTDIVNTEKIDSIGAGAFYYTQIDAQFAPLKYIGKEYYGAFDNNTRLKAISFADGIPFIPKRAFADCYSLEELAIPGSVESIGESAFEGCSGLKKVSIGEGTKTLEAYAFKNCSQASDFTMPSTIVAIGQKAFDNVPFPFEVEDGVSYIRNIAYSVSKETTNIVIREGTTIIVDYFRNERGISSVTSVSLPSTLKGIGSYAFESARSLSSITLPEGLEYIGKHAFDGAKLSSITIPSTVASIGKGAFYCENMVRVNWNAVDAIAKGPFSSSIEKITFGEGVKRVPDELMSNCSGLVRAIFSSTIEEIGAGAFSGCESLKRIDWAENSNLKIIDNYAFGQCKSLNEFILPKEVEIIDTLAFCKCDALERVILSEGSQLREIGQSCFADLNLLTSINLEASSAPYMIIGEEAFRNSSLTSISLPNVRIIHDNAFRACKKLEVVNIPINSPLEEMGDYAFYYCPSLSSFTFPDGIKKIGKCVLYDTSVSTIVLPESLEFVGESLAPNDIVKDVYVLFRNPEIAPNGVVHWSSHNMKTLHVPYGTKDAFWSMRVYSSNFNDCVEFGAPSYTETVDETSNINLSSLANVKDLSSAVVDGVYYAMDSQKGDGYDKAENCLVLNSTMNEAQMDEIQTANGNDISIVTHYNGIIMQLATGNRTLVLEGQTIGANKLMVKFGNEKAIEIDLPTRGTMAIPYQADEDTRVYIYAATAKTAESRTGYRTSAAANTVKLYDIKIKTDESDGINILTVSKDSGFIYNLQGQRMTETKKGFNIINSKKVLVR</sequence>
<evidence type="ECO:0000313" key="2">
    <source>
        <dbReference type="Proteomes" id="UP000199134"/>
    </source>
</evidence>
<dbReference type="AlphaFoldDB" id="A0A1H0GJU4"/>
<accession>A0A1H0GJU4</accession>
<dbReference type="SUPFAM" id="SSF52058">
    <property type="entry name" value="L domain-like"/>
    <property type="match status" value="2"/>
</dbReference>
<dbReference type="RefSeq" id="WP_091853345.1">
    <property type="nucleotide sequence ID" value="NZ_FNIW01000009.1"/>
</dbReference>
<dbReference type="InterPro" id="IPR026906">
    <property type="entry name" value="LRR_5"/>
</dbReference>
<dbReference type="OrthoDB" id="1062721at2"/>
<dbReference type="EMBL" id="FNIW01000009">
    <property type="protein sequence ID" value="SDO07143.1"/>
    <property type="molecule type" value="Genomic_DNA"/>
</dbReference>
<gene>
    <name evidence="1" type="ORF">SAMN04487900_10932</name>
</gene>
<proteinExistence type="predicted"/>
<name>A0A1H0GJU4_9BACT</name>
<organism evidence="1 2">
    <name type="scientific">Prevotella communis</name>
    <dbReference type="NCBI Taxonomy" id="2913614"/>
    <lineage>
        <taxon>Bacteria</taxon>
        <taxon>Pseudomonadati</taxon>
        <taxon>Bacteroidota</taxon>
        <taxon>Bacteroidia</taxon>
        <taxon>Bacteroidales</taxon>
        <taxon>Prevotellaceae</taxon>
        <taxon>Prevotella</taxon>
    </lineage>
</organism>
<dbReference type="PANTHER" id="PTHR45661">
    <property type="entry name" value="SURFACE ANTIGEN"/>
    <property type="match status" value="1"/>
</dbReference>
<dbReference type="Pfam" id="PF13306">
    <property type="entry name" value="LRR_5"/>
    <property type="match status" value="4"/>
</dbReference>
<evidence type="ECO:0000313" key="1">
    <source>
        <dbReference type="EMBL" id="SDO07143.1"/>
    </source>
</evidence>
<comment type="caution">
    <text evidence="1">The sequence shown here is derived from an EMBL/GenBank/DDBJ whole genome shotgun (WGS) entry which is preliminary data.</text>
</comment>
<dbReference type="InterPro" id="IPR053139">
    <property type="entry name" value="Surface_bspA-like"/>
</dbReference>